<evidence type="ECO:0000313" key="8">
    <source>
        <dbReference type="EMBL" id="MDK3074672.1"/>
    </source>
</evidence>
<evidence type="ECO:0000256" key="4">
    <source>
        <dbReference type="ARBA" id="ARBA00022989"/>
    </source>
</evidence>
<dbReference type="Pfam" id="PF13396">
    <property type="entry name" value="PLDc_N"/>
    <property type="match status" value="1"/>
</dbReference>
<dbReference type="EMBL" id="JASNJE010000023">
    <property type="protein sequence ID" value="MDK3074672.1"/>
    <property type="molecule type" value="Genomic_DNA"/>
</dbReference>
<dbReference type="InterPro" id="IPR027379">
    <property type="entry name" value="CLS_N"/>
</dbReference>
<keyword evidence="3 6" id="KW-0812">Transmembrane</keyword>
<gene>
    <name evidence="8" type="ORF">QO034_16390</name>
</gene>
<dbReference type="Proteomes" id="UP001227126">
    <property type="component" value="Unassembled WGS sequence"/>
</dbReference>
<keyword evidence="5 6" id="KW-0472">Membrane</keyword>
<keyword evidence="2" id="KW-1003">Cell membrane</keyword>
<proteinExistence type="predicted"/>
<comment type="caution">
    <text evidence="8">The sequence shown here is derived from an EMBL/GenBank/DDBJ whole genome shotgun (WGS) entry which is preliminary data.</text>
</comment>
<name>A0ABT7FHR2_9RHOB</name>
<sequence length="133" mass="15416">MDDEVVQGGGHLFGTTFPSLLMDMLAIFVFVIWFWLMIRVMADMFRRSDISGFVKVMWVIFLIVLPYIGVFVYLLTQNSAMHDRDMKQAVLARDELRKVIGFSVSDEIRKLDQLKSEGSITEEEYKKLRASLI</sequence>
<evidence type="ECO:0000259" key="7">
    <source>
        <dbReference type="Pfam" id="PF13396"/>
    </source>
</evidence>
<feature type="transmembrane region" description="Helical" evidence="6">
    <location>
        <begin position="53"/>
        <end position="75"/>
    </location>
</feature>
<reference evidence="8 9" key="1">
    <citation type="submission" date="2023-05" db="EMBL/GenBank/DDBJ databases">
        <title>Sedimentitalea sp. nov. JM2-8.</title>
        <authorList>
            <person name="Huang J."/>
        </authorList>
    </citation>
    <scope>NUCLEOTIDE SEQUENCE [LARGE SCALE GENOMIC DNA]</scope>
    <source>
        <strain evidence="8 9">JM2-8</strain>
    </source>
</reference>
<feature type="transmembrane region" description="Helical" evidence="6">
    <location>
        <begin position="20"/>
        <end position="41"/>
    </location>
</feature>
<keyword evidence="9" id="KW-1185">Reference proteome</keyword>
<feature type="domain" description="Cardiolipin synthase N-terminal" evidence="7">
    <location>
        <begin position="31"/>
        <end position="75"/>
    </location>
</feature>
<accession>A0ABT7FHR2</accession>
<evidence type="ECO:0000256" key="5">
    <source>
        <dbReference type="ARBA" id="ARBA00023136"/>
    </source>
</evidence>
<evidence type="ECO:0000256" key="3">
    <source>
        <dbReference type="ARBA" id="ARBA00022692"/>
    </source>
</evidence>
<dbReference type="RefSeq" id="WP_284486605.1">
    <property type="nucleotide sequence ID" value="NZ_JASNJE010000023.1"/>
</dbReference>
<comment type="subcellular location">
    <subcellularLocation>
        <location evidence="1">Cell membrane</location>
        <topology evidence="1">Multi-pass membrane protein</topology>
    </subcellularLocation>
</comment>
<evidence type="ECO:0000256" key="6">
    <source>
        <dbReference type="SAM" id="Phobius"/>
    </source>
</evidence>
<organism evidence="8 9">
    <name type="scientific">Sedimentitalea xiamensis</name>
    <dbReference type="NCBI Taxonomy" id="3050037"/>
    <lineage>
        <taxon>Bacteria</taxon>
        <taxon>Pseudomonadati</taxon>
        <taxon>Pseudomonadota</taxon>
        <taxon>Alphaproteobacteria</taxon>
        <taxon>Rhodobacterales</taxon>
        <taxon>Paracoccaceae</taxon>
        <taxon>Sedimentitalea</taxon>
    </lineage>
</organism>
<protein>
    <submittedName>
        <fullName evidence="8">SHOCT domain-containing protein</fullName>
    </submittedName>
</protein>
<evidence type="ECO:0000313" key="9">
    <source>
        <dbReference type="Proteomes" id="UP001227126"/>
    </source>
</evidence>
<evidence type="ECO:0000256" key="2">
    <source>
        <dbReference type="ARBA" id="ARBA00022475"/>
    </source>
</evidence>
<keyword evidence="4 6" id="KW-1133">Transmembrane helix</keyword>
<evidence type="ECO:0000256" key="1">
    <source>
        <dbReference type="ARBA" id="ARBA00004651"/>
    </source>
</evidence>